<feature type="domain" description="Spore protein YkvP/CgeB glycosyl transferase-like" evidence="1">
    <location>
        <begin position="165"/>
        <end position="299"/>
    </location>
</feature>
<dbReference type="Proteomes" id="UP000682403">
    <property type="component" value="Unassembled WGS sequence"/>
</dbReference>
<sequence length="315" mass="37207">MEPINLLFITRDDRGYTVPASVYFIRELSKVTRLSVSCESGPIKEIINNAGIKPDFIYLNDYGENGSPEISGLEDLEIPFAVGLHDLHYNYPNRKKDLTGIRVKYIFTCYRDKFLNWYPEFTERMRWLPHHVNTEIFKDYKLEKDNELLMMGAALEEFYPLRRTIMKRFEERPEFVYHGHPGYRKIGEGEKKVFTGEKYAKEINRAKIFLTCDSIFHYPIMKYYEATACNTLLMAPSSRELMDLGFIPGVNFISIDEGCFEEKADYYLHHDQERERIALNGMRMVHKRHSTKKRAEEFVQFVDEILVQQSEKPCR</sequence>
<dbReference type="EC" id="2.4.-.-" evidence="2"/>
<name>A0ABS5LBG1_9BACI</name>
<evidence type="ECO:0000313" key="3">
    <source>
        <dbReference type="Proteomes" id="UP000682403"/>
    </source>
</evidence>
<dbReference type="Pfam" id="PF13524">
    <property type="entry name" value="Glyco_trans_1_2"/>
    <property type="match status" value="1"/>
</dbReference>
<dbReference type="EMBL" id="JAGVRK010000001">
    <property type="protein sequence ID" value="MBS2967893.1"/>
    <property type="molecule type" value="Genomic_DNA"/>
</dbReference>
<dbReference type="RefSeq" id="WP_211556551.1">
    <property type="nucleotide sequence ID" value="NZ_JAGVRK010000001.1"/>
</dbReference>
<evidence type="ECO:0000259" key="1">
    <source>
        <dbReference type="Pfam" id="PF13524"/>
    </source>
</evidence>
<keyword evidence="2" id="KW-0328">Glycosyltransferase</keyword>
<dbReference type="InterPro" id="IPR055259">
    <property type="entry name" value="YkvP/CgeB_Glyco_trans-like"/>
</dbReference>
<organism evidence="2 3">
    <name type="scientific">Metabacillus flavus</name>
    <dbReference type="NCBI Taxonomy" id="2823519"/>
    <lineage>
        <taxon>Bacteria</taxon>
        <taxon>Bacillati</taxon>
        <taxon>Bacillota</taxon>
        <taxon>Bacilli</taxon>
        <taxon>Bacillales</taxon>
        <taxon>Bacillaceae</taxon>
        <taxon>Metabacillus</taxon>
    </lineage>
</organism>
<keyword evidence="2" id="KW-0808">Transferase</keyword>
<accession>A0ABS5LBG1</accession>
<gene>
    <name evidence="2" type="ORF">J9317_03770</name>
</gene>
<reference evidence="2 3" key="1">
    <citation type="submission" date="2021-04" db="EMBL/GenBank/DDBJ databases">
        <title>Metabacillus sp. strain KIGAM252 whole genome sequence.</title>
        <authorList>
            <person name="Seo M.-J."/>
            <person name="Cho E.-S."/>
            <person name="Hwang C.Y."/>
            <person name="Yoon D.J."/>
        </authorList>
    </citation>
    <scope>NUCLEOTIDE SEQUENCE [LARGE SCALE GENOMIC DNA]</scope>
    <source>
        <strain evidence="2 3">KIGAM252</strain>
    </source>
</reference>
<keyword evidence="3" id="KW-1185">Reference proteome</keyword>
<protein>
    <submittedName>
        <fullName evidence="2">Glycosyltransferase</fullName>
        <ecNumber evidence="2">2.4.-.-</ecNumber>
    </submittedName>
</protein>
<proteinExistence type="predicted"/>
<comment type="caution">
    <text evidence="2">The sequence shown here is derived from an EMBL/GenBank/DDBJ whole genome shotgun (WGS) entry which is preliminary data.</text>
</comment>
<evidence type="ECO:0000313" key="2">
    <source>
        <dbReference type="EMBL" id="MBS2967893.1"/>
    </source>
</evidence>
<dbReference type="GO" id="GO:0016757">
    <property type="term" value="F:glycosyltransferase activity"/>
    <property type="evidence" value="ECO:0007669"/>
    <property type="project" value="UniProtKB-KW"/>
</dbReference>